<dbReference type="CDD" id="cd00161">
    <property type="entry name" value="beta-trefoil_Ricin-like"/>
    <property type="match status" value="2"/>
</dbReference>
<reference evidence="3 4" key="1">
    <citation type="submission" date="2023-07" db="EMBL/GenBank/DDBJ databases">
        <title>Sequencing the genomes of 1000 actinobacteria strains.</title>
        <authorList>
            <person name="Klenk H.-P."/>
        </authorList>
    </citation>
    <scope>NUCLEOTIDE SEQUENCE [LARGE SCALE GENOMIC DNA]</scope>
    <source>
        <strain evidence="3 4">DSM 44709</strain>
    </source>
</reference>
<keyword evidence="1" id="KW-0732">Signal</keyword>
<dbReference type="SMART" id="SM00458">
    <property type="entry name" value="RICIN"/>
    <property type="match status" value="2"/>
</dbReference>
<dbReference type="AlphaFoldDB" id="A0AAE3VYA9"/>
<dbReference type="InterPro" id="IPR035992">
    <property type="entry name" value="Ricin_B-like_lectins"/>
</dbReference>
<dbReference type="EMBL" id="JAUSUZ010000001">
    <property type="protein sequence ID" value="MDQ0365215.1"/>
    <property type="molecule type" value="Genomic_DNA"/>
</dbReference>
<comment type="caution">
    <text evidence="3">The sequence shown here is derived from an EMBL/GenBank/DDBJ whole genome shotgun (WGS) entry which is preliminary data.</text>
</comment>
<evidence type="ECO:0000259" key="2">
    <source>
        <dbReference type="SMART" id="SM00458"/>
    </source>
</evidence>
<proteinExistence type="predicted"/>
<gene>
    <name evidence="3" type="ORF">J2S42_001884</name>
</gene>
<dbReference type="Proteomes" id="UP001240236">
    <property type="component" value="Unassembled WGS sequence"/>
</dbReference>
<feature type="domain" description="Ricin B lectin" evidence="2">
    <location>
        <begin position="469"/>
        <end position="602"/>
    </location>
</feature>
<feature type="domain" description="Ricin B lectin" evidence="2">
    <location>
        <begin position="324"/>
        <end position="458"/>
    </location>
</feature>
<evidence type="ECO:0000313" key="3">
    <source>
        <dbReference type="EMBL" id="MDQ0365215.1"/>
    </source>
</evidence>
<dbReference type="Gene3D" id="2.80.10.50">
    <property type="match status" value="2"/>
</dbReference>
<evidence type="ECO:0000313" key="4">
    <source>
        <dbReference type="Proteomes" id="UP001240236"/>
    </source>
</evidence>
<dbReference type="Pfam" id="PF00652">
    <property type="entry name" value="Ricin_B_lectin"/>
    <property type="match status" value="1"/>
</dbReference>
<organism evidence="3 4">
    <name type="scientific">Catenuloplanes indicus</name>
    <dbReference type="NCBI Taxonomy" id="137267"/>
    <lineage>
        <taxon>Bacteria</taxon>
        <taxon>Bacillati</taxon>
        <taxon>Actinomycetota</taxon>
        <taxon>Actinomycetes</taxon>
        <taxon>Micromonosporales</taxon>
        <taxon>Micromonosporaceae</taxon>
        <taxon>Catenuloplanes</taxon>
    </lineage>
</organism>
<dbReference type="RefSeq" id="WP_307237578.1">
    <property type="nucleotide sequence ID" value="NZ_JAUSUZ010000001.1"/>
</dbReference>
<dbReference type="Pfam" id="PF14200">
    <property type="entry name" value="RicinB_lectin_2"/>
    <property type="match status" value="1"/>
</dbReference>
<dbReference type="SUPFAM" id="SSF50370">
    <property type="entry name" value="Ricin B-like lectins"/>
    <property type="match status" value="2"/>
</dbReference>
<feature type="signal peptide" evidence="1">
    <location>
        <begin position="1"/>
        <end position="26"/>
    </location>
</feature>
<dbReference type="InterPro" id="IPR000772">
    <property type="entry name" value="Ricin_B_lectin"/>
</dbReference>
<feature type="chain" id="PRO_5042296321" description="Ricin B lectin domain-containing protein" evidence="1">
    <location>
        <begin position="27"/>
        <end position="604"/>
    </location>
</feature>
<dbReference type="PROSITE" id="PS50231">
    <property type="entry name" value="RICIN_B_LECTIN"/>
    <property type="match status" value="2"/>
</dbReference>
<sequence length="604" mass="64184">MFVRRIATLGLAILVTIGSAANTATAEPGGAAAVVNEDVFPGAVLGGPRTGPLATSVPAAGGDSLRALAAEPIAGFTCDGTAGPRVEVLYVREASMPDRYAAIQPLMQAWLINTDAAWNDGAARHGNSRHIRYLTETVDGTCRAVIRNVVVPAGALATFDASIAAVKALGYNAASNRKYLMITEATVICGVAQGTNDDQPGTANVANTAVRYARVDAAPNCLGANAIAHEFGHTIGAIQDSAPHYSEPGHCNQGFDLMCYADTFTLDCPQYDHKRLPDCGFDDFFSTQPAAGTYLATHWNTADSVYFRAGTSADNQNYPRSGWTYSVRNVASGAALDIDPAGGTVRDSLKYLHATTASSTAPSQKWLVSYDTGLQLQNRDSFYCVDTAYSGVTAGTRVLQYPCNGQDGMRWAYLPHADGSFTILNWRNGLALTQPSTAGALVDQQVYTGEANQRWSFTRIADPAGPVDNAVYNIAALSNRASLVAPVGAEVGEVISHAARSANTTQQFRLDAIGSYWQLVHVRSGLCAANTQDATEGLDLTLRTCSTNPLGQQWTLRRVADSRFILVNRHSGKVATMTTGLGSPIEQQTGTPNNEAQIWAFERV</sequence>
<protein>
    <recommendedName>
        <fullName evidence="2">Ricin B lectin domain-containing protein</fullName>
    </recommendedName>
</protein>
<name>A0AAE3VYA9_9ACTN</name>
<keyword evidence="4" id="KW-1185">Reference proteome</keyword>
<evidence type="ECO:0000256" key="1">
    <source>
        <dbReference type="SAM" id="SignalP"/>
    </source>
</evidence>
<accession>A0AAE3VYA9</accession>